<dbReference type="RefSeq" id="WP_129602829.1">
    <property type="nucleotide sequence ID" value="NZ_CP035544.1"/>
</dbReference>
<dbReference type="OrthoDB" id="1431622at2"/>
<gene>
    <name evidence="1" type="ORF">EQY75_03220</name>
</gene>
<name>A0A411E805_9FLAO</name>
<dbReference type="KEGG" id="mur:EQY75_03220"/>
<dbReference type="AlphaFoldDB" id="A0A411E805"/>
<protein>
    <submittedName>
        <fullName evidence="1">Uncharacterized protein</fullName>
    </submittedName>
</protein>
<organism evidence="1 2">
    <name type="scientific">Muriicola soli</name>
    <dbReference type="NCBI Taxonomy" id="2507538"/>
    <lineage>
        <taxon>Bacteria</taxon>
        <taxon>Pseudomonadati</taxon>
        <taxon>Bacteroidota</taxon>
        <taxon>Flavobacteriia</taxon>
        <taxon>Flavobacteriales</taxon>
        <taxon>Flavobacteriaceae</taxon>
        <taxon>Muriicola</taxon>
    </lineage>
</organism>
<evidence type="ECO:0000313" key="2">
    <source>
        <dbReference type="Proteomes" id="UP000290889"/>
    </source>
</evidence>
<reference evidence="1 2" key="1">
    <citation type="submission" date="2019-01" db="EMBL/GenBank/DDBJ databases">
        <title>Muriicola soli sp. nov., isolated from soil.</title>
        <authorList>
            <person name="Kang H.J."/>
            <person name="Kim S.B."/>
        </authorList>
    </citation>
    <scope>NUCLEOTIDE SEQUENCE [LARGE SCALE GENOMIC DNA]</scope>
    <source>
        <strain evidence="1 2">MMS17-SY002</strain>
    </source>
</reference>
<keyword evidence="2" id="KW-1185">Reference proteome</keyword>
<dbReference type="Proteomes" id="UP000290889">
    <property type="component" value="Chromosome"/>
</dbReference>
<dbReference type="EMBL" id="CP035544">
    <property type="protein sequence ID" value="QBA63644.1"/>
    <property type="molecule type" value="Genomic_DNA"/>
</dbReference>
<sequence>MEEVATNHIGLEAFHRESRKWISQLDFTADEITFFNHLLHSYVFEPDTPGLFQTLQKHQREIDLTRTKCVEMKRALLEHENQLSGLMEISSKTLDKAYQQHHLQFKEQMEECMRSFQKLKAEIFAYGQQILKKRHRRG</sequence>
<accession>A0A411E805</accession>
<proteinExistence type="predicted"/>
<evidence type="ECO:0000313" key="1">
    <source>
        <dbReference type="EMBL" id="QBA63644.1"/>
    </source>
</evidence>